<dbReference type="Proteomes" id="UP001177021">
    <property type="component" value="Unassembled WGS sequence"/>
</dbReference>
<proteinExistence type="predicted"/>
<reference evidence="1" key="1">
    <citation type="submission" date="2023-10" db="EMBL/GenBank/DDBJ databases">
        <authorList>
            <person name="Rodriguez Cubillos JULIANA M."/>
            <person name="De Vega J."/>
        </authorList>
    </citation>
    <scope>NUCLEOTIDE SEQUENCE</scope>
</reference>
<sequence length="166" mass="18897">MAVSTKLLPRCLAFLLVLCISRAKIVTIDVQQAKNLIQTGYIYLDVRTVEEFVKGHVDAAKIINIPYMLDTPKGKVKNPYFLKEVSSAYKKKDHLIVGFKNVKAMGGGYVEWVRNKFPVITMVDGSSWITKSIGMAIASPNFRYRYDQDRPKKFETPMQIINLVSY</sequence>
<dbReference type="EMBL" id="CASHSV030000109">
    <property type="protein sequence ID" value="CAJ2646600.1"/>
    <property type="molecule type" value="Genomic_DNA"/>
</dbReference>
<comment type="caution">
    <text evidence="1">The sequence shown here is derived from an EMBL/GenBank/DDBJ whole genome shotgun (WGS) entry which is preliminary data.</text>
</comment>
<evidence type="ECO:0000313" key="1">
    <source>
        <dbReference type="EMBL" id="CAJ2646600.1"/>
    </source>
</evidence>
<protein>
    <submittedName>
        <fullName evidence="1">Uncharacterized protein</fullName>
    </submittedName>
</protein>
<name>A0ACB0JSM4_TRIPR</name>
<keyword evidence="2" id="KW-1185">Reference proteome</keyword>
<accession>A0ACB0JSM4</accession>
<evidence type="ECO:0000313" key="2">
    <source>
        <dbReference type="Proteomes" id="UP001177021"/>
    </source>
</evidence>
<organism evidence="1 2">
    <name type="scientific">Trifolium pratense</name>
    <name type="common">Red clover</name>
    <dbReference type="NCBI Taxonomy" id="57577"/>
    <lineage>
        <taxon>Eukaryota</taxon>
        <taxon>Viridiplantae</taxon>
        <taxon>Streptophyta</taxon>
        <taxon>Embryophyta</taxon>
        <taxon>Tracheophyta</taxon>
        <taxon>Spermatophyta</taxon>
        <taxon>Magnoliopsida</taxon>
        <taxon>eudicotyledons</taxon>
        <taxon>Gunneridae</taxon>
        <taxon>Pentapetalae</taxon>
        <taxon>rosids</taxon>
        <taxon>fabids</taxon>
        <taxon>Fabales</taxon>
        <taxon>Fabaceae</taxon>
        <taxon>Papilionoideae</taxon>
        <taxon>50 kb inversion clade</taxon>
        <taxon>NPAAA clade</taxon>
        <taxon>Hologalegina</taxon>
        <taxon>IRL clade</taxon>
        <taxon>Trifolieae</taxon>
        <taxon>Trifolium</taxon>
    </lineage>
</organism>
<gene>
    <name evidence="1" type="ORF">MILVUS5_LOCUS15282</name>
</gene>